<organism evidence="1 2">
    <name type="scientific">Capnocytophaga granulosa</name>
    <dbReference type="NCBI Taxonomy" id="45242"/>
    <lineage>
        <taxon>Bacteria</taxon>
        <taxon>Pseudomonadati</taxon>
        <taxon>Bacteroidota</taxon>
        <taxon>Flavobacteriia</taxon>
        <taxon>Flavobacteriales</taxon>
        <taxon>Flavobacteriaceae</taxon>
        <taxon>Capnocytophaga</taxon>
    </lineage>
</organism>
<protein>
    <submittedName>
        <fullName evidence="1">DKNYY family protein</fullName>
    </submittedName>
</protein>
<dbReference type="Proteomes" id="UP000182771">
    <property type="component" value="Unassembled WGS sequence"/>
</dbReference>
<reference evidence="1 2" key="1">
    <citation type="submission" date="2016-10" db="EMBL/GenBank/DDBJ databases">
        <authorList>
            <person name="Varghese N."/>
            <person name="Submissions S."/>
        </authorList>
    </citation>
    <scope>NUCLEOTIDE SEQUENCE [LARGE SCALE GENOMIC DNA]</scope>
    <source>
        <strain evidence="1 2">DSM 11449</strain>
    </source>
</reference>
<proteinExistence type="predicted"/>
<dbReference type="OrthoDB" id="1150213at2"/>
<evidence type="ECO:0000313" key="1">
    <source>
        <dbReference type="EMBL" id="SDW96902.1"/>
    </source>
</evidence>
<sequence>MNRLLLCTLLLVACKQKPAEQKDYPKGLTTHIVSITDPDDYKGYFSDQYGNSYSEEYVVYEDYVLYQGKKATLRLSPDMATFKGKGDGFAMDKNGIYYRGYFFPMDTTGFKIVGVKDIPLSEENTPIWKTNKKVFLGTQPMDVAHPESFEMAYDYYIPCYYFKDKEFLYFCEKKIEGSDSQYIRLSGITYAVADKNHTYYKDKILTYKGEPVELVTEDFFKTSRYILALTLDVGGDDAPYWKEVPYMDVATLKGLFIDSLSGASSDYLMDKNHVFFREKVLPIKKRDFDKIQTFGTYSYISDGKTIYHGSDPTPYDAHTFGIVPEYPGDLVYDKNGIYMDGEKLPFKYTTPIVWGKNAFLEDEKVIIYEQQTYDISKRWQWMTNKPTTNE</sequence>
<keyword evidence="2" id="KW-1185">Reference proteome</keyword>
<dbReference type="AlphaFoldDB" id="A0A1H2XVB2"/>
<evidence type="ECO:0000313" key="2">
    <source>
        <dbReference type="Proteomes" id="UP000182771"/>
    </source>
</evidence>
<accession>A0A1H2XVB2</accession>
<dbReference type="Pfam" id="PF13644">
    <property type="entry name" value="DKNYY"/>
    <property type="match status" value="1"/>
</dbReference>
<dbReference type="GeneID" id="85015982"/>
<dbReference type="RefSeq" id="WP_016419164.1">
    <property type="nucleotide sequence ID" value="NZ_FNND01000006.1"/>
</dbReference>
<comment type="caution">
    <text evidence="1">The sequence shown here is derived from an EMBL/GenBank/DDBJ whole genome shotgun (WGS) entry which is preliminary data.</text>
</comment>
<dbReference type="InterPro" id="IPR027375">
    <property type="entry name" value="DKNYY"/>
</dbReference>
<gene>
    <name evidence="1" type="ORF">SAMN05444420_10612</name>
</gene>
<dbReference type="EMBL" id="FNND01000006">
    <property type="protein sequence ID" value="SDW96902.1"/>
    <property type="molecule type" value="Genomic_DNA"/>
</dbReference>
<name>A0A1H2XVB2_9FLAO</name>